<name>A0A429ZWG8_9ENTE</name>
<reference evidence="10 11" key="1">
    <citation type="submission" date="2017-05" db="EMBL/GenBank/DDBJ databases">
        <title>Vagococcus spp. assemblies.</title>
        <authorList>
            <person name="Gulvik C.A."/>
        </authorList>
    </citation>
    <scope>NUCLEOTIDE SEQUENCE [LARGE SCALE GENOMIC DNA]</scope>
    <source>
        <strain evidence="10 11">SS1995</strain>
    </source>
</reference>
<keyword evidence="6 9" id="KW-0210">Decarboxylase</keyword>
<evidence type="ECO:0000256" key="7">
    <source>
        <dbReference type="ARBA" id="ARBA00023061"/>
    </source>
</evidence>
<dbReference type="RefSeq" id="WP_125984446.1">
    <property type="nucleotide sequence ID" value="NZ_NGJS01000014.1"/>
</dbReference>
<comment type="caution">
    <text evidence="10">The sequence shown here is derived from an EMBL/GenBank/DDBJ whole genome shotgun (WGS) entry which is preliminary data.</text>
</comment>
<dbReference type="EMBL" id="NGJS01000014">
    <property type="protein sequence ID" value="RST98060.1"/>
    <property type="molecule type" value="Genomic_DNA"/>
</dbReference>
<evidence type="ECO:0000256" key="4">
    <source>
        <dbReference type="ARBA" id="ARBA00013204"/>
    </source>
</evidence>
<accession>A0A429ZWG8</accession>
<dbReference type="InterPro" id="IPR005128">
    <property type="entry name" value="Acetolactate_a_deCO2ase"/>
</dbReference>
<evidence type="ECO:0000256" key="6">
    <source>
        <dbReference type="ARBA" id="ARBA00022793"/>
    </source>
</evidence>
<proteinExistence type="inferred from homology"/>
<dbReference type="PANTHER" id="PTHR35524:SF1">
    <property type="entry name" value="ALPHA-ACETOLACTATE DECARBOXYLASE"/>
    <property type="match status" value="1"/>
</dbReference>
<dbReference type="NCBIfam" id="TIGR01252">
    <property type="entry name" value="acetolac_decarb"/>
    <property type="match status" value="1"/>
</dbReference>
<dbReference type="OrthoDB" id="8612680at2"/>
<keyword evidence="7 9" id="KW-0005">Acetoin biosynthesis</keyword>
<gene>
    <name evidence="10" type="ORF">CBF37_09160</name>
</gene>
<evidence type="ECO:0000256" key="9">
    <source>
        <dbReference type="PIRNR" id="PIRNR001332"/>
    </source>
</evidence>
<evidence type="ECO:0000256" key="2">
    <source>
        <dbReference type="ARBA" id="ARBA00005170"/>
    </source>
</evidence>
<comment type="catalytic activity">
    <reaction evidence="1 9">
        <text>(2S)-2-acetolactate + H(+) = (R)-acetoin + CO2</text>
        <dbReference type="Rhea" id="RHEA:21580"/>
        <dbReference type="ChEBI" id="CHEBI:15378"/>
        <dbReference type="ChEBI" id="CHEBI:15686"/>
        <dbReference type="ChEBI" id="CHEBI:16526"/>
        <dbReference type="ChEBI" id="CHEBI:58476"/>
        <dbReference type="EC" id="4.1.1.5"/>
    </reaction>
</comment>
<dbReference type="CDD" id="cd17299">
    <property type="entry name" value="acetolactate_decarboxylase"/>
    <property type="match status" value="1"/>
</dbReference>
<dbReference type="EC" id="4.1.1.5" evidence="4 9"/>
<protein>
    <recommendedName>
        <fullName evidence="5 9">Alpha-acetolactate decarboxylase</fullName>
        <ecNumber evidence="4 9">4.1.1.5</ecNumber>
    </recommendedName>
</protein>
<dbReference type="Gene3D" id="3.30.1330.80">
    <property type="entry name" value="Hypothetical protein, similar to alpha- acetolactate decarboxylase, domain 2"/>
    <property type="match status" value="2"/>
</dbReference>
<comment type="similarity">
    <text evidence="3 9">Belongs to the alpha-acetolactate decarboxylase family.</text>
</comment>
<evidence type="ECO:0000256" key="5">
    <source>
        <dbReference type="ARBA" id="ARBA00020164"/>
    </source>
</evidence>
<dbReference type="UniPathway" id="UPA00626">
    <property type="reaction ID" value="UER00678"/>
</dbReference>
<evidence type="ECO:0000256" key="1">
    <source>
        <dbReference type="ARBA" id="ARBA00001784"/>
    </source>
</evidence>
<evidence type="ECO:0000256" key="3">
    <source>
        <dbReference type="ARBA" id="ARBA00007106"/>
    </source>
</evidence>
<dbReference type="Pfam" id="PF03306">
    <property type="entry name" value="AAL_decarboxy"/>
    <property type="match status" value="1"/>
</dbReference>
<dbReference type="AlphaFoldDB" id="A0A429ZWG8"/>
<dbReference type="GO" id="GO:0047605">
    <property type="term" value="F:acetolactate decarboxylase activity"/>
    <property type="evidence" value="ECO:0007669"/>
    <property type="project" value="UniProtKB-UniRule"/>
</dbReference>
<dbReference type="PANTHER" id="PTHR35524">
    <property type="entry name" value="ALPHA-ACETOLACTATE DECARBOXYLASE"/>
    <property type="match status" value="1"/>
</dbReference>
<sequence>MNDKYLFQHGTLGALMAGLMEGNEKISTLLQHGDLGIGTLDGLDGEVIILDKHAYQAKSNGALVELSGEELTPYAAVTMFNVDNSFPVDKMMTSKELKEKVVTYLKSQNLFAAVKISGTFKKMHVRVMPKQFPPFKKLVDVSKVQPEFERTEIKGTIVGFYTPTLFQGMSAAGFHLHFLSDSHDFGGHILDFDMSEGIVEISNIETLQQHFPINDATFLSTKIDYSNVAAEIEEAES</sequence>
<organism evidence="10 11">
    <name type="scientific">Vagococcus vulneris</name>
    <dbReference type="NCBI Taxonomy" id="1977869"/>
    <lineage>
        <taxon>Bacteria</taxon>
        <taxon>Bacillati</taxon>
        <taxon>Bacillota</taxon>
        <taxon>Bacilli</taxon>
        <taxon>Lactobacillales</taxon>
        <taxon>Enterococcaceae</taxon>
        <taxon>Vagococcus</taxon>
    </lineage>
</organism>
<evidence type="ECO:0000313" key="10">
    <source>
        <dbReference type="EMBL" id="RST98060.1"/>
    </source>
</evidence>
<comment type="pathway">
    <text evidence="2 9">Polyol metabolism; (R,R)-butane-2,3-diol biosynthesis; (R,R)-butane-2,3-diol from pyruvate: step 2/3.</text>
</comment>
<dbReference type="Proteomes" id="UP000287857">
    <property type="component" value="Unassembled WGS sequence"/>
</dbReference>
<dbReference type="GO" id="GO:0045151">
    <property type="term" value="P:acetoin biosynthetic process"/>
    <property type="evidence" value="ECO:0007669"/>
    <property type="project" value="UniProtKB-UniRule"/>
</dbReference>
<dbReference type="PIRSF" id="PIRSF001332">
    <property type="entry name" value="Acetolac_decarb"/>
    <property type="match status" value="1"/>
</dbReference>
<keyword evidence="11" id="KW-1185">Reference proteome</keyword>
<dbReference type="SUPFAM" id="SSF117856">
    <property type="entry name" value="AF0104/ALDC/Ptd012-like"/>
    <property type="match status" value="1"/>
</dbReference>
<evidence type="ECO:0000313" key="11">
    <source>
        <dbReference type="Proteomes" id="UP000287857"/>
    </source>
</evidence>
<evidence type="ECO:0000256" key="8">
    <source>
        <dbReference type="ARBA" id="ARBA00023239"/>
    </source>
</evidence>
<keyword evidence="8 9" id="KW-0456">Lyase</keyword>